<proteinExistence type="predicted"/>
<keyword evidence="4" id="KW-0548">Nucleotidyltransferase</keyword>
<dbReference type="Proteomes" id="UP000812267">
    <property type="component" value="Unassembled WGS sequence"/>
</dbReference>
<keyword evidence="5" id="KW-0547">Nucleotide-binding</keyword>
<keyword evidence="1" id="KW-0285">Flavoprotein</keyword>
<keyword evidence="6" id="KW-0274">FAD</keyword>
<keyword evidence="3" id="KW-0808">Transferase</keyword>
<evidence type="ECO:0000256" key="5">
    <source>
        <dbReference type="ARBA" id="ARBA00022741"/>
    </source>
</evidence>
<evidence type="ECO:0000256" key="7">
    <source>
        <dbReference type="ARBA" id="ARBA00022840"/>
    </source>
</evidence>
<dbReference type="RefSeq" id="WP_216505556.1">
    <property type="nucleotide sequence ID" value="NZ_JAHMHJ010000003.1"/>
</dbReference>
<evidence type="ECO:0000256" key="2">
    <source>
        <dbReference type="ARBA" id="ARBA00022643"/>
    </source>
</evidence>
<comment type="caution">
    <text evidence="9">The sequence shown here is derived from an EMBL/GenBank/DDBJ whole genome shotgun (WGS) entry which is preliminary data.</text>
</comment>
<evidence type="ECO:0000259" key="8">
    <source>
        <dbReference type="Pfam" id="PF06574"/>
    </source>
</evidence>
<dbReference type="InterPro" id="IPR015864">
    <property type="entry name" value="FAD_synthase"/>
</dbReference>
<keyword evidence="7" id="KW-0067">ATP-binding</keyword>
<feature type="domain" description="FAD synthetase" evidence="8">
    <location>
        <begin position="17"/>
        <end position="156"/>
    </location>
</feature>
<evidence type="ECO:0000256" key="6">
    <source>
        <dbReference type="ARBA" id="ARBA00022827"/>
    </source>
</evidence>
<dbReference type="NCBIfam" id="NF045965">
    <property type="entry name" value="RibF_rel"/>
    <property type="match status" value="1"/>
</dbReference>
<evidence type="ECO:0000256" key="1">
    <source>
        <dbReference type="ARBA" id="ARBA00022630"/>
    </source>
</evidence>
<gene>
    <name evidence="9" type="ORF">KQ878_02040</name>
</gene>
<name>A0ABS6DRM1_9MOLU</name>
<dbReference type="EMBL" id="JAHMHK010000002">
    <property type="protein sequence ID" value="MBU4693662.1"/>
    <property type="molecule type" value="Genomic_DNA"/>
</dbReference>
<evidence type="ECO:0000313" key="9">
    <source>
        <dbReference type="EMBL" id="MBU4693662.1"/>
    </source>
</evidence>
<protein>
    <submittedName>
        <fullName evidence="9">Riboflavin biosynthesis protein</fullName>
    </submittedName>
</protein>
<evidence type="ECO:0000313" key="10">
    <source>
        <dbReference type="Proteomes" id="UP000812267"/>
    </source>
</evidence>
<keyword evidence="2" id="KW-0288">FMN</keyword>
<sequence>MSLHVYNLNNLPTLNKPIFMIGSFESFHAGHNMLFEKAKELSKGIRDIVIVYFVDVENLPKNNTGVFTDHLFRLQAFAGIGFNIALQLKYSEIRQLSPEEFIDKIVKNQTDYDIVTGADFRFGLNASGNIKTLDRLLNNNFHAVELMKLNGEHKISTSFIKECVLSGDLDLVNFLNLFKFGFNSKITKINNELLLDFDSKLIKMRPGVYCANIEVDNMYYYCLLLVKNNGSRTIEMIDFDWKSLSTFNCKITVNMLLRPFLPNSLEESIAEDFEHSKEYFIFQSQNYK</sequence>
<evidence type="ECO:0000256" key="3">
    <source>
        <dbReference type="ARBA" id="ARBA00022679"/>
    </source>
</evidence>
<organism evidence="9 10">
    <name type="scientific">Mycoplasma zalophidermidis</name>
    <dbReference type="NCBI Taxonomy" id="398174"/>
    <lineage>
        <taxon>Bacteria</taxon>
        <taxon>Bacillati</taxon>
        <taxon>Mycoplasmatota</taxon>
        <taxon>Mollicutes</taxon>
        <taxon>Mycoplasmataceae</taxon>
        <taxon>Mycoplasma</taxon>
    </lineage>
</organism>
<reference evidence="9" key="1">
    <citation type="submission" date="2021-06" db="EMBL/GenBank/DDBJ databases">
        <title>Novel Mycoplasma species detected in California sea lions (Zalophus californianus) from the USA.</title>
        <authorList>
            <person name="Volokhov D.V."/>
            <person name="Furtak V.A."/>
            <person name="Zagorodnyaya T.A."/>
        </authorList>
    </citation>
    <scope>NUCLEOTIDE SEQUENCE [LARGE SCALE GENOMIC DNA]</scope>
    <source>
        <strain evidence="9">CSL 4779</strain>
    </source>
</reference>
<keyword evidence="10" id="KW-1185">Reference proteome</keyword>
<accession>A0ABS6DRM1</accession>
<dbReference type="Pfam" id="PF06574">
    <property type="entry name" value="FAD_syn"/>
    <property type="match status" value="1"/>
</dbReference>
<evidence type="ECO:0000256" key="4">
    <source>
        <dbReference type="ARBA" id="ARBA00022695"/>
    </source>
</evidence>